<keyword evidence="4" id="KW-1185">Reference proteome</keyword>
<feature type="chain" id="PRO_5047401093" description="Ig-like domain-containing protein" evidence="2">
    <location>
        <begin position="21"/>
        <end position="377"/>
    </location>
</feature>
<dbReference type="InterPro" id="IPR006311">
    <property type="entry name" value="TAT_signal"/>
</dbReference>
<evidence type="ECO:0000313" key="3">
    <source>
        <dbReference type="EMBL" id="GLH96531.1"/>
    </source>
</evidence>
<feature type="compositionally biased region" description="Low complexity" evidence="1">
    <location>
        <begin position="293"/>
        <end position="305"/>
    </location>
</feature>
<accession>A0ABQ5QSG8</accession>
<feature type="region of interest" description="Disordered" evidence="1">
    <location>
        <begin position="23"/>
        <end position="50"/>
    </location>
</feature>
<name>A0ABQ5QSG8_9ACTN</name>
<feature type="region of interest" description="Disordered" evidence="1">
    <location>
        <begin position="293"/>
        <end position="314"/>
    </location>
</feature>
<dbReference type="PROSITE" id="PS51318">
    <property type="entry name" value="TAT"/>
    <property type="match status" value="1"/>
</dbReference>
<dbReference type="Gene3D" id="2.60.40.10">
    <property type="entry name" value="Immunoglobulins"/>
    <property type="match status" value="1"/>
</dbReference>
<evidence type="ECO:0000313" key="4">
    <source>
        <dbReference type="Proteomes" id="UP001144280"/>
    </source>
</evidence>
<evidence type="ECO:0000256" key="2">
    <source>
        <dbReference type="SAM" id="SignalP"/>
    </source>
</evidence>
<evidence type="ECO:0008006" key="5">
    <source>
        <dbReference type="Google" id="ProtNLM"/>
    </source>
</evidence>
<comment type="caution">
    <text evidence="3">The sequence shown here is derived from an EMBL/GenBank/DDBJ whole genome shotgun (WGS) entry which is preliminary data.</text>
</comment>
<protein>
    <recommendedName>
        <fullName evidence="5">Ig-like domain-containing protein</fullName>
    </recommendedName>
</protein>
<organism evidence="3 4">
    <name type="scientific">Phytohabitans aurantiacus</name>
    <dbReference type="NCBI Taxonomy" id="3016789"/>
    <lineage>
        <taxon>Bacteria</taxon>
        <taxon>Bacillati</taxon>
        <taxon>Actinomycetota</taxon>
        <taxon>Actinomycetes</taxon>
        <taxon>Micromonosporales</taxon>
        <taxon>Micromonosporaceae</taxon>
    </lineage>
</organism>
<keyword evidence="2" id="KW-0732">Signal</keyword>
<reference evidence="3" key="1">
    <citation type="submission" date="2022-12" db="EMBL/GenBank/DDBJ databases">
        <title>New Phytohabitans aurantiacus sp. RD004123 nov., an actinomycete isolated from soil.</title>
        <authorList>
            <person name="Triningsih D.W."/>
            <person name="Harunari E."/>
            <person name="Igarashi Y."/>
        </authorList>
    </citation>
    <scope>NUCLEOTIDE SEQUENCE</scope>
    <source>
        <strain evidence="3">RD004123</strain>
    </source>
</reference>
<dbReference type="EMBL" id="BSDI01000007">
    <property type="protein sequence ID" value="GLH96531.1"/>
    <property type="molecule type" value="Genomic_DNA"/>
</dbReference>
<gene>
    <name evidence="3" type="ORF">Pa4123_18050</name>
</gene>
<dbReference type="RefSeq" id="WP_281893762.1">
    <property type="nucleotide sequence ID" value="NZ_BSDI01000007.1"/>
</dbReference>
<dbReference type="Proteomes" id="UP001144280">
    <property type="component" value="Unassembled WGS sequence"/>
</dbReference>
<evidence type="ECO:0000256" key="1">
    <source>
        <dbReference type="SAM" id="MobiDB-lite"/>
    </source>
</evidence>
<feature type="compositionally biased region" description="Basic and acidic residues" evidence="1">
    <location>
        <begin position="35"/>
        <end position="46"/>
    </location>
</feature>
<dbReference type="InterPro" id="IPR013783">
    <property type="entry name" value="Ig-like_fold"/>
</dbReference>
<sequence length="377" mass="38737">MPGTPLTRRTLLAATGAATAAGTLSTGLPASARARTADDPPPREPVRPVPYTPYLFTRYRDSLTDLATLDDGRAANGAVPPAAVFWLSPDIRVEPADSLGNPTAGVPTTITAFVTNAGRADAFAVLVEFFWFNPSLAFVAGNANRIGSRLVALPDHGYTPVTCPTPWRPTVVNGGHECVVVQLSTPEEGPGGLRFPYDASRDRHVGQRNLTVRAATRPQSLGIRAANPFTTPATFALLLTSTAITANLTALRQLTPQAAATVLASATPGTRTSLLQATDATGTDFGVRVSQTQQVPGQPGPGSQSLAEHVQARQAAGGPAAAGRSLAQIPLTPGAGATITVTVPAVSLASGQYLVHRFVQATSGVAVGGYAVVLAAS</sequence>
<feature type="signal peptide" evidence="2">
    <location>
        <begin position="1"/>
        <end position="20"/>
    </location>
</feature>
<proteinExistence type="predicted"/>